<dbReference type="PANTHER" id="PTHR31123:SF1">
    <property type="entry name" value="ACCUMULATION OF DYADS PROTEIN 2-RELATED"/>
    <property type="match status" value="1"/>
</dbReference>
<evidence type="ECO:0000256" key="5">
    <source>
        <dbReference type="ARBA" id="ARBA00023136"/>
    </source>
</evidence>
<evidence type="ECO:0000313" key="8">
    <source>
        <dbReference type="Proteomes" id="UP000298138"/>
    </source>
</evidence>
<accession>A0A4S2MYX8</accession>
<feature type="transmembrane region" description="Helical" evidence="6">
    <location>
        <begin position="144"/>
        <end position="164"/>
    </location>
</feature>
<proteinExistence type="inferred from homology"/>
<comment type="similarity">
    <text evidence="2">Belongs to the acetate uptake transporter (AceTr) (TC 2.A.96) family.</text>
</comment>
<comment type="subcellular location">
    <subcellularLocation>
        <location evidence="1">Membrane</location>
        <topology evidence="1">Multi-pass membrane protein</topology>
    </subcellularLocation>
</comment>
<reference evidence="7 8" key="1">
    <citation type="submission" date="2019-04" db="EMBL/GenBank/DDBJ databases">
        <title>Comparative genomics and transcriptomics to analyze fruiting body development in filamentous ascomycetes.</title>
        <authorList>
            <consortium name="DOE Joint Genome Institute"/>
            <person name="Lutkenhaus R."/>
            <person name="Traeger S."/>
            <person name="Breuer J."/>
            <person name="Kuo A."/>
            <person name="Lipzen A."/>
            <person name="Pangilinan J."/>
            <person name="Dilworth D."/>
            <person name="Sandor L."/>
            <person name="Poggeler S."/>
            <person name="Barry K."/>
            <person name="Grigoriev I.V."/>
            <person name="Nowrousian M."/>
        </authorList>
    </citation>
    <scope>NUCLEOTIDE SEQUENCE [LARGE SCALE GENOMIC DNA]</scope>
    <source>
        <strain evidence="7 8">CBS 389.68</strain>
    </source>
</reference>
<evidence type="ECO:0000313" key="7">
    <source>
        <dbReference type="EMBL" id="TGZ81793.1"/>
    </source>
</evidence>
<feature type="transmembrane region" description="Helical" evidence="6">
    <location>
        <begin position="118"/>
        <end position="137"/>
    </location>
</feature>
<feature type="transmembrane region" description="Helical" evidence="6">
    <location>
        <begin position="53"/>
        <end position="72"/>
    </location>
</feature>
<dbReference type="PANTHER" id="PTHR31123">
    <property type="entry name" value="ACCUMULATION OF DYADS PROTEIN 2-RELATED"/>
    <property type="match status" value="1"/>
</dbReference>
<protein>
    <submittedName>
        <fullName evidence="7">Uncharacterized protein</fullName>
    </submittedName>
</protein>
<evidence type="ECO:0000256" key="4">
    <source>
        <dbReference type="ARBA" id="ARBA00022989"/>
    </source>
</evidence>
<dbReference type="InterPro" id="IPR047622">
    <property type="entry name" value="GPR1_FUN34_YAAH"/>
</dbReference>
<dbReference type="NCBIfam" id="NF038013">
    <property type="entry name" value="AceTr_1"/>
    <property type="match status" value="1"/>
</dbReference>
<name>A0A4S2MYX8_9PEZI</name>
<dbReference type="FunCoup" id="A0A4S2MYX8">
    <property type="interactions" value="28"/>
</dbReference>
<evidence type="ECO:0000256" key="3">
    <source>
        <dbReference type="ARBA" id="ARBA00022692"/>
    </source>
</evidence>
<dbReference type="STRING" id="341454.A0A4S2MYX8"/>
<dbReference type="EMBL" id="ML220117">
    <property type="protein sequence ID" value="TGZ81793.1"/>
    <property type="molecule type" value="Genomic_DNA"/>
</dbReference>
<dbReference type="InterPro" id="IPR051633">
    <property type="entry name" value="AceTr"/>
</dbReference>
<feature type="transmembrane region" description="Helical" evidence="6">
    <location>
        <begin position="176"/>
        <end position="197"/>
    </location>
</feature>
<dbReference type="InParanoid" id="A0A4S2MYX8"/>
<keyword evidence="4 6" id="KW-1133">Transmembrane helix</keyword>
<dbReference type="InterPro" id="IPR000791">
    <property type="entry name" value="Gpr1/Fun34/SatP-like"/>
</dbReference>
<dbReference type="GO" id="GO:0015123">
    <property type="term" value="F:acetate transmembrane transporter activity"/>
    <property type="evidence" value="ECO:0007669"/>
    <property type="project" value="TreeGrafter"/>
</dbReference>
<dbReference type="AlphaFoldDB" id="A0A4S2MYX8"/>
<keyword evidence="5 6" id="KW-0472">Membrane</keyword>
<dbReference type="PROSITE" id="PS01114">
    <property type="entry name" value="GPR1_FUN34_YAAH"/>
    <property type="match status" value="1"/>
</dbReference>
<evidence type="ECO:0000256" key="2">
    <source>
        <dbReference type="ARBA" id="ARBA00005587"/>
    </source>
</evidence>
<evidence type="ECO:0000256" key="1">
    <source>
        <dbReference type="ARBA" id="ARBA00004141"/>
    </source>
</evidence>
<dbReference type="Pfam" id="PF01184">
    <property type="entry name" value="Gpr1_Fun34_YaaH"/>
    <property type="match status" value="1"/>
</dbReference>
<dbReference type="OrthoDB" id="3648309at2759"/>
<sequence length="231" mass="25033">MPPWGGAFQPGPYKPSFRKFANPAPLGLCAFALTTFVLSLVNCQTRGVNYPGIIVGAAYAYGGLIQLLAGMWEMAVGNTFGATALSSYGGFWIAWAFIETAPLGFTESYSAPDLQNALGFFLIAWFIFTFLLVLCTFKSTVAFCSLFVFLDITFLLLAIGHLTHDNGVANTSVLKTAGVFGLLTAFIAWWNALAGLLERNNSFFTIPVAHFPWSEKVKGERAAAANKERAE</sequence>
<dbReference type="GO" id="GO:0005886">
    <property type="term" value="C:plasma membrane"/>
    <property type="evidence" value="ECO:0007669"/>
    <property type="project" value="TreeGrafter"/>
</dbReference>
<organism evidence="7 8">
    <name type="scientific">Ascodesmis nigricans</name>
    <dbReference type="NCBI Taxonomy" id="341454"/>
    <lineage>
        <taxon>Eukaryota</taxon>
        <taxon>Fungi</taxon>
        <taxon>Dikarya</taxon>
        <taxon>Ascomycota</taxon>
        <taxon>Pezizomycotina</taxon>
        <taxon>Pezizomycetes</taxon>
        <taxon>Pezizales</taxon>
        <taxon>Ascodesmidaceae</taxon>
        <taxon>Ascodesmis</taxon>
    </lineage>
</organism>
<keyword evidence="3 6" id="KW-0812">Transmembrane</keyword>
<gene>
    <name evidence="7" type="ORF">EX30DRAFT_330390</name>
</gene>
<keyword evidence="8" id="KW-1185">Reference proteome</keyword>
<evidence type="ECO:0000256" key="6">
    <source>
        <dbReference type="SAM" id="Phobius"/>
    </source>
</evidence>
<dbReference type="Proteomes" id="UP000298138">
    <property type="component" value="Unassembled WGS sequence"/>
</dbReference>